<proteinExistence type="predicted"/>
<accession>C6BK60</accession>
<sequence length="37" mass="3917">MLLARMSFTTAAAVMTMAMTRVGTRKSGMLEGPVLNA</sequence>
<dbReference type="EMBL" id="CP001644">
    <property type="protein sequence ID" value="ACS63305.1"/>
    <property type="molecule type" value="Genomic_DNA"/>
</dbReference>
<gene>
    <name evidence="1" type="ordered locus">Rpic12D_2026</name>
</gene>
<evidence type="ECO:0000313" key="1">
    <source>
        <dbReference type="EMBL" id="ACS63305.1"/>
    </source>
</evidence>
<reference evidence="1" key="1">
    <citation type="submission" date="2009-06" db="EMBL/GenBank/DDBJ databases">
        <title>Complete sequence chromosome 1 of Ralstonia pickettii 12D.</title>
        <authorList>
            <consortium name="US DOE Joint Genome Institute"/>
            <person name="Lucas S."/>
            <person name="Copeland A."/>
            <person name="Lapidus A."/>
            <person name="Glavina del Rio T."/>
            <person name="Dalin E."/>
            <person name="Tice H."/>
            <person name="Bruce D."/>
            <person name="Goodwin L."/>
            <person name="Pitluck S."/>
            <person name="Sims D."/>
            <person name="Meincke L."/>
            <person name="Brettin T."/>
            <person name="Detter J.C."/>
            <person name="Han C."/>
            <person name="Larimer F."/>
            <person name="Land M."/>
            <person name="Hauser L."/>
            <person name="Kyrpides N."/>
            <person name="Ovchinnikova G."/>
            <person name="Marsh T."/>
            <person name="Richardson P."/>
        </authorList>
    </citation>
    <scope>NUCLEOTIDE SEQUENCE [LARGE SCALE GENOMIC DNA]</scope>
    <source>
        <strain evidence="1">12D</strain>
    </source>
</reference>
<protein>
    <submittedName>
        <fullName evidence="1">Uncharacterized protein</fullName>
    </submittedName>
</protein>
<organism evidence="1">
    <name type="scientific">Ralstonia pickettii (strain 12D)</name>
    <dbReference type="NCBI Taxonomy" id="428406"/>
    <lineage>
        <taxon>Bacteria</taxon>
        <taxon>Pseudomonadati</taxon>
        <taxon>Pseudomonadota</taxon>
        <taxon>Betaproteobacteria</taxon>
        <taxon>Burkholderiales</taxon>
        <taxon>Burkholderiaceae</taxon>
        <taxon>Ralstonia</taxon>
    </lineage>
</organism>
<dbReference type="KEGG" id="rpf:Rpic12D_2026"/>
<dbReference type="HOGENOM" id="CLU_3347681_0_0_4"/>
<dbReference type="AlphaFoldDB" id="C6BK60"/>
<name>C6BK60_RALP1</name>